<gene>
    <name evidence="6" type="ORF">MMAD_16530</name>
</gene>
<evidence type="ECO:0000256" key="1">
    <source>
        <dbReference type="ARBA" id="ARBA00023015"/>
    </source>
</evidence>
<dbReference type="Pfam" id="PF00440">
    <property type="entry name" value="TetR_N"/>
    <property type="match status" value="1"/>
</dbReference>
<evidence type="ECO:0000259" key="5">
    <source>
        <dbReference type="PROSITE" id="PS50977"/>
    </source>
</evidence>
<evidence type="ECO:0000256" key="3">
    <source>
        <dbReference type="ARBA" id="ARBA00023163"/>
    </source>
</evidence>
<keyword evidence="2 4" id="KW-0238">DNA-binding</keyword>
<evidence type="ECO:0000313" key="7">
    <source>
        <dbReference type="Proteomes" id="UP000466517"/>
    </source>
</evidence>
<dbReference type="PRINTS" id="PR00455">
    <property type="entry name" value="HTHTETR"/>
</dbReference>
<accession>A0A7I7XEI2</accession>
<name>A0A7I7XEI2_9MYCO</name>
<protein>
    <submittedName>
        <fullName evidence="6">TetR family transcriptional regulator</fullName>
    </submittedName>
</protein>
<dbReference type="SUPFAM" id="SSF46689">
    <property type="entry name" value="Homeodomain-like"/>
    <property type="match status" value="1"/>
</dbReference>
<dbReference type="InterPro" id="IPR009057">
    <property type="entry name" value="Homeodomain-like_sf"/>
</dbReference>
<dbReference type="RefSeq" id="WP_163735062.1">
    <property type="nucleotide sequence ID" value="NZ_AP022610.1"/>
</dbReference>
<dbReference type="EMBL" id="AP022610">
    <property type="protein sequence ID" value="BBZ27358.1"/>
    <property type="molecule type" value="Genomic_DNA"/>
</dbReference>
<keyword evidence="1" id="KW-0805">Transcription regulation</keyword>
<dbReference type="Gene3D" id="1.10.357.10">
    <property type="entry name" value="Tetracycline Repressor, domain 2"/>
    <property type="match status" value="1"/>
</dbReference>
<dbReference type="PANTHER" id="PTHR30055">
    <property type="entry name" value="HTH-TYPE TRANSCRIPTIONAL REGULATOR RUTR"/>
    <property type="match status" value="1"/>
</dbReference>
<organism evidence="6 7">
    <name type="scientific">Mycolicibacterium madagascariense</name>
    <dbReference type="NCBI Taxonomy" id="212765"/>
    <lineage>
        <taxon>Bacteria</taxon>
        <taxon>Bacillati</taxon>
        <taxon>Actinomycetota</taxon>
        <taxon>Actinomycetes</taxon>
        <taxon>Mycobacteriales</taxon>
        <taxon>Mycobacteriaceae</taxon>
        <taxon>Mycolicibacterium</taxon>
    </lineage>
</organism>
<dbReference type="InterPro" id="IPR050109">
    <property type="entry name" value="HTH-type_TetR-like_transc_reg"/>
</dbReference>
<dbReference type="PROSITE" id="PS01081">
    <property type="entry name" value="HTH_TETR_1"/>
    <property type="match status" value="1"/>
</dbReference>
<sequence length="187" mass="20584">MDLRRTDTRSQLQSVALSLFAEKGYDATSLREIADVLGITKAAVYYHFRSKDEILVSSIEDFLGRLDELLRWGTSSPAGADTRVEVLRRYDALLSGPTALLARLVREGLPAIRDDALRTRISDCYLALFDLLSPPGPHLEGRLRARVALSSLHLGTTSDPEHADESERRAAALAIAEEVLSPRRGAT</sequence>
<feature type="DNA-binding region" description="H-T-H motif" evidence="4">
    <location>
        <begin position="29"/>
        <end position="48"/>
    </location>
</feature>
<dbReference type="KEGG" id="mmag:MMAD_16530"/>
<dbReference type="PANTHER" id="PTHR30055:SF234">
    <property type="entry name" value="HTH-TYPE TRANSCRIPTIONAL REGULATOR BETI"/>
    <property type="match status" value="1"/>
</dbReference>
<evidence type="ECO:0000256" key="4">
    <source>
        <dbReference type="PROSITE-ProRule" id="PRU00335"/>
    </source>
</evidence>
<dbReference type="InterPro" id="IPR023772">
    <property type="entry name" value="DNA-bd_HTH_TetR-type_CS"/>
</dbReference>
<dbReference type="InterPro" id="IPR001647">
    <property type="entry name" value="HTH_TetR"/>
</dbReference>
<proteinExistence type="predicted"/>
<dbReference type="GO" id="GO:0003700">
    <property type="term" value="F:DNA-binding transcription factor activity"/>
    <property type="evidence" value="ECO:0007669"/>
    <property type="project" value="TreeGrafter"/>
</dbReference>
<keyword evidence="3" id="KW-0804">Transcription</keyword>
<feature type="domain" description="HTH tetR-type" evidence="5">
    <location>
        <begin position="6"/>
        <end position="66"/>
    </location>
</feature>
<dbReference type="Proteomes" id="UP000466517">
    <property type="component" value="Chromosome"/>
</dbReference>
<dbReference type="AlphaFoldDB" id="A0A7I7XEI2"/>
<evidence type="ECO:0000313" key="6">
    <source>
        <dbReference type="EMBL" id="BBZ27358.1"/>
    </source>
</evidence>
<keyword evidence="7" id="KW-1185">Reference proteome</keyword>
<dbReference type="GO" id="GO:0000976">
    <property type="term" value="F:transcription cis-regulatory region binding"/>
    <property type="evidence" value="ECO:0007669"/>
    <property type="project" value="TreeGrafter"/>
</dbReference>
<reference evidence="6 7" key="1">
    <citation type="journal article" date="2019" name="Emerg. Microbes Infect.">
        <title>Comprehensive subspecies identification of 175 nontuberculous mycobacteria species based on 7547 genomic profiles.</title>
        <authorList>
            <person name="Matsumoto Y."/>
            <person name="Kinjo T."/>
            <person name="Motooka D."/>
            <person name="Nabeya D."/>
            <person name="Jung N."/>
            <person name="Uechi K."/>
            <person name="Horii T."/>
            <person name="Iida T."/>
            <person name="Fujita J."/>
            <person name="Nakamura S."/>
        </authorList>
    </citation>
    <scope>NUCLEOTIDE SEQUENCE [LARGE SCALE GENOMIC DNA]</scope>
    <source>
        <strain evidence="6 7">JCM 13574</strain>
    </source>
</reference>
<dbReference type="PROSITE" id="PS50977">
    <property type="entry name" value="HTH_TETR_2"/>
    <property type="match status" value="1"/>
</dbReference>
<evidence type="ECO:0000256" key="2">
    <source>
        <dbReference type="ARBA" id="ARBA00023125"/>
    </source>
</evidence>